<evidence type="ECO:0000259" key="1">
    <source>
        <dbReference type="Pfam" id="PF20956"/>
    </source>
</evidence>
<accession>A0ABW5PQL7</accession>
<dbReference type="RefSeq" id="WP_141189020.1">
    <property type="nucleotide sequence ID" value="NZ_JBHUMR010000008.1"/>
</dbReference>
<organism evidence="2 3">
    <name type="scientific">Terrilactibacillus laevilacticus</name>
    <dbReference type="NCBI Taxonomy" id="1380157"/>
    <lineage>
        <taxon>Bacteria</taxon>
        <taxon>Bacillati</taxon>
        <taxon>Bacillota</taxon>
        <taxon>Bacilli</taxon>
        <taxon>Bacillales</taxon>
        <taxon>Bacillaceae</taxon>
        <taxon>Terrilactibacillus</taxon>
    </lineage>
</organism>
<dbReference type="EMBL" id="JBHUMR010000008">
    <property type="protein sequence ID" value="MFD2617169.1"/>
    <property type="molecule type" value="Genomic_DNA"/>
</dbReference>
<protein>
    <submittedName>
        <fullName evidence="2">DUF4931 domain-containing protein</fullName>
    </submittedName>
</protein>
<sequence length="271" mass="31566">MNNFFEHKSEVDDMLLHKSSWHVIDQDGEMVCINFPHMKSKTNIKSAWLITNRVKNVDLTGGSRYDLIQWYRFACKVWINQIMKFPQHSVALTYAYGQQAGQRSAYTHMQLVTYEGSDYRHYVDLSLINVDLIDENGQVKLYMRSTPVITGIEFLIVISPVNEESTNELAVLWENCDPLSLVESLLTFNNIDQLASYSQAVSHFILHHLIESYRSYNLFFYESKGKMIVRIVPRPIIDPLTFGYGYLDANIKQQVHMLEKMKGLYFRKTLS</sequence>
<dbReference type="Proteomes" id="UP001597458">
    <property type="component" value="Unassembled WGS sequence"/>
</dbReference>
<evidence type="ECO:0000313" key="2">
    <source>
        <dbReference type="EMBL" id="MFD2617169.1"/>
    </source>
</evidence>
<name>A0ABW5PQL7_9BACI</name>
<keyword evidence="3" id="KW-1185">Reference proteome</keyword>
<dbReference type="Pfam" id="PF20956">
    <property type="entry name" value="DUF4931_C"/>
    <property type="match status" value="1"/>
</dbReference>
<comment type="caution">
    <text evidence="2">The sequence shown here is derived from an EMBL/GenBank/DDBJ whole genome shotgun (WGS) entry which is preliminary data.</text>
</comment>
<gene>
    <name evidence="2" type="ORF">ACFSTF_07570</name>
</gene>
<reference evidence="3" key="1">
    <citation type="journal article" date="2019" name="Int. J. Syst. Evol. Microbiol.">
        <title>The Global Catalogue of Microorganisms (GCM) 10K type strain sequencing project: providing services to taxonomists for standard genome sequencing and annotation.</title>
        <authorList>
            <consortium name="The Broad Institute Genomics Platform"/>
            <consortium name="The Broad Institute Genome Sequencing Center for Infectious Disease"/>
            <person name="Wu L."/>
            <person name="Ma J."/>
        </authorList>
    </citation>
    <scope>NUCLEOTIDE SEQUENCE [LARGE SCALE GENOMIC DNA]</scope>
    <source>
        <strain evidence="3">TISTR 2241</strain>
    </source>
</reference>
<proteinExistence type="predicted"/>
<dbReference type="InterPro" id="IPR049285">
    <property type="entry name" value="DUF4931_C"/>
</dbReference>
<evidence type="ECO:0000313" key="3">
    <source>
        <dbReference type="Proteomes" id="UP001597458"/>
    </source>
</evidence>
<feature type="domain" description="DUF4931" evidence="1">
    <location>
        <begin position="187"/>
        <end position="266"/>
    </location>
</feature>